<proteinExistence type="predicted"/>
<gene>
    <name evidence="2" type="ORF">FQ019_10700</name>
</gene>
<organism evidence="2 3">
    <name type="scientific">Flagellimonas aequoris</name>
    <dbReference type="NCBI Taxonomy" id="2306997"/>
    <lineage>
        <taxon>Bacteria</taxon>
        <taxon>Pseudomonadati</taxon>
        <taxon>Bacteroidota</taxon>
        <taxon>Flavobacteriia</taxon>
        <taxon>Flavobacteriales</taxon>
        <taxon>Flavobacteriaceae</taxon>
        <taxon>Flagellimonas</taxon>
    </lineage>
</organism>
<evidence type="ECO:0000313" key="3">
    <source>
        <dbReference type="Proteomes" id="UP000321528"/>
    </source>
</evidence>
<dbReference type="Proteomes" id="UP000321528">
    <property type="component" value="Unassembled WGS sequence"/>
</dbReference>
<keyword evidence="3" id="KW-1185">Reference proteome</keyword>
<evidence type="ECO:0000256" key="1">
    <source>
        <dbReference type="SAM" id="SignalP"/>
    </source>
</evidence>
<comment type="caution">
    <text evidence="2">The sequence shown here is derived from an EMBL/GenBank/DDBJ whole genome shotgun (WGS) entry which is preliminary data.</text>
</comment>
<evidence type="ECO:0000313" key="2">
    <source>
        <dbReference type="EMBL" id="TXK02271.1"/>
    </source>
</evidence>
<name>A0ABY3KTL8_9FLAO</name>
<protein>
    <submittedName>
        <fullName evidence="2">Uncharacterized protein</fullName>
    </submittedName>
</protein>
<reference evidence="2 3" key="1">
    <citation type="submission" date="2019-07" db="EMBL/GenBank/DDBJ databases">
        <title>Draft genome of two Muricauda strains isolated from deep sea.</title>
        <authorList>
            <person name="Sun C."/>
        </authorList>
    </citation>
    <scope>NUCLEOTIDE SEQUENCE [LARGE SCALE GENOMIC DNA]</scope>
    <source>
        <strain evidence="2 3">NH166</strain>
    </source>
</reference>
<dbReference type="EMBL" id="VNWL01000022">
    <property type="protein sequence ID" value="TXK02271.1"/>
    <property type="molecule type" value="Genomic_DNA"/>
</dbReference>
<keyword evidence="1" id="KW-0732">Signal</keyword>
<feature type="signal peptide" evidence="1">
    <location>
        <begin position="1"/>
        <end position="20"/>
    </location>
</feature>
<dbReference type="RefSeq" id="WP_147378578.1">
    <property type="nucleotide sequence ID" value="NZ_QXFJ01000023.1"/>
</dbReference>
<accession>A0ABY3KTL8</accession>
<sequence length="71" mass="7790">MKRMFLTLCGVLFIGSTINASEEIVKLDCHGMVDTLMSNLVAAGAYDGNLSQAVEDWNNLYDTCDALEPIF</sequence>
<feature type="chain" id="PRO_5045857269" evidence="1">
    <location>
        <begin position="21"/>
        <end position="71"/>
    </location>
</feature>